<sequence length="157" mass="17036">MDRAFVPKMKVAFVTAALAASLGSECCAYSVVRGNLDREPPAHPLDEEYPVNTLDVKAPKARQIMYEEGVPDVFPVNQPGEQYLPDSHNDYAEYVIVNSPNTTVRNFGTNANKNVLINNARGPVRVEFSTHAPSTATLKTFDNTGTATVEGQPPSLA</sequence>
<gene>
    <name evidence="2" type="ORF">TGDOM2_271850</name>
</gene>
<dbReference type="VEuPathDB" id="ToxoDB:TGDOM2_271850"/>
<protein>
    <recommendedName>
        <fullName evidence="4">Transmembrane protein</fullName>
    </recommendedName>
</protein>
<organism evidence="2 3">
    <name type="scientific">Toxoplasma gondii GAB2-2007-GAL-DOM2</name>
    <dbReference type="NCBI Taxonomy" id="1130820"/>
    <lineage>
        <taxon>Eukaryota</taxon>
        <taxon>Sar</taxon>
        <taxon>Alveolata</taxon>
        <taxon>Apicomplexa</taxon>
        <taxon>Conoidasida</taxon>
        <taxon>Coccidia</taxon>
        <taxon>Eucoccidiorida</taxon>
        <taxon>Eimeriorina</taxon>
        <taxon>Sarcocystidae</taxon>
        <taxon>Toxoplasma</taxon>
    </lineage>
</organism>
<dbReference type="AlphaFoldDB" id="A0A086KG42"/>
<evidence type="ECO:0000313" key="3">
    <source>
        <dbReference type="Proteomes" id="UP000028837"/>
    </source>
</evidence>
<evidence type="ECO:0008006" key="4">
    <source>
        <dbReference type="Google" id="ProtNLM"/>
    </source>
</evidence>
<accession>A0A086KG42</accession>
<dbReference type="EMBL" id="AHZU02000527">
    <property type="protein sequence ID" value="KFG43360.1"/>
    <property type="molecule type" value="Genomic_DNA"/>
</dbReference>
<dbReference type="OrthoDB" id="10285995at2759"/>
<name>A0A086KG42_TOXGO</name>
<feature type="chain" id="PRO_5001809102" description="Transmembrane protein" evidence="1">
    <location>
        <begin position="29"/>
        <end position="157"/>
    </location>
</feature>
<proteinExistence type="predicted"/>
<evidence type="ECO:0000256" key="1">
    <source>
        <dbReference type="SAM" id="SignalP"/>
    </source>
</evidence>
<comment type="caution">
    <text evidence="2">The sequence shown here is derived from an EMBL/GenBank/DDBJ whole genome shotgun (WGS) entry which is preliminary data.</text>
</comment>
<feature type="signal peptide" evidence="1">
    <location>
        <begin position="1"/>
        <end position="28"/>
    </location>
</feature>
<reference evidence="2 3" key="1">
    <citation type="submission" date="2014-02" db="EMBL/GenBank/DDBJ databases">
        <authorList>
            <person name="Sibley D."/>
            <person name="Venepally P."/>
            <person name="Karamycheva S."/>
            <person name="Hadjithomas M."/>
            <person name="Khan A."/>
            <person name="Brunk B."/>
            <person name="Roos D."/>
            <person name="Caler E."/>
            <person name="Lorenzi H."/>
        </authorList>
    </citation>
    <scope>NUCLEOTIDE SEQUENCE [LARGE SCALE GENOMIC DNA]</scope>
    <source>
        <strain evidence="2 3">GAB2-2007-GAL-DOM2</strain>
    </source>
</reference>
<keyword evidence="1" id="KW-0732">Signal</keyword>
<evidence type="ECO:0000313" key="2">
    <source>
        <dbReference type="EMBL" id="KFG43360.1"/>
    </source>
</evidence>
<dbReference type="Proteomes" id="UP000028837">
    <property type="component" value="Unassembled WGS sequence"/>
</dbReference>